<dbReference type="EMBL" id="SHKL01000001">
    <property type="protein sequence ID" value="RZT86797.1"/>
    <property type="molecule type" value="Genomic_DNA"/>
</dbReference>
<keyword evidence="3" id="KW-1185">Reference proteome</keyword>
<comment type="caution">
    <text evidence="2">The sequence shown here is derived from an EMBL/GenBank/DDBJ whole genome shotgun (WGS) entry which is preliminary data.</text>
</comment>
<gene>
    <name evidence="2" type="ORF">EV383_3695</name>
</gene>
<evidence type="ECO:0000313" key="2">
    <source>
        <dbReference type="EMBL" id="RZT86797.1"/>
    </source>
</evidence>
<organism evidence="2 3">
    <name type="scientific">Pseudonocardia sediminis</name>
    <dbReference type="NCBI Taxonomy" id="1397368"/>
    <lineage>
        <taxon>Bacteria</taxon>
        <taxon>Bacillati</taxon>
        <taxon>Actinomycetota</taxon>
        <taxon>Actinomycetes</taxon>
        <taxon>Pseudonocardiales</taxon>
        <taxon>Pseudonocardiaceae</taxon>
        <taxon>Pseudonocardia</taxon>
    </lineage>
</organism>
<feature type="region of interest" description="Disordered" evidence="1">
    <location>
        <begin position="89"/>
        <end position="113"/>
    </location>
</feature>
<protein>
    <submittedName>
        <fullName evidence="2">Uncharacterized protein</fullName>
    </submittedName>
</protein>
<evidence type="ECO:0000313" key="3">
    <source>
        <dbReference type="Proteomes" id="UP000291591"/>
    </source>
</evidence>
<reference evidence="2 3" key="1">
    <citation type="submission" date="2019-02" db="EMBL/GenBank/DDBJ databases">
        <title>Sequencing the genomes of 1000 actinobacteria strains.</title>
        <authorList>
            <person name="Klenk H.-P."/>
        </authorList>
    </citation>
    <scope>NUCLEOTIDE SEQUENCE [LARGE SCALE GENOMIC DNA]</scope>
    <source>
        <strain evidence="2 3">DSM 45779</strain>
    </source>
</reference>
<name>A0A4Q7UXJ9_PSEST</name>
<evidence type="ECO:0000256" key="1">
    <source>
        <dbReference type="SAM" id="MobiDB-lite"/>
    </source>
</evidence>
<proteinExistence type="predicted"/>
<dbReference type="OrthoDB" id="3578687at2"/>
<dbReference type="AlphaFoldDB" id="A0A4Q7UXJ9"/>
<accession>A0A4Q7UXJ9</accession>
<dbReference type="Proteomes" id="UP000291591">
    <property type="component" value="Unassembled WGS sequence"/>
</dbReference>
<dbReference type="RefSeq" id="WP_130291034.1">
    <property type="nucleotide sequence ID" value="NZ_SHKL01000001.1"/>
</dbReference>
<sequence>MSAGLYEITVNALLDRGAVLSRTEWTTAATRVGHERVPALLVELTDADLVGDDVLPRAVADAWSGPARPTQRLDPEQWVELFAAAGYAEDGEPATRPPVPLRLHRGPDDERTGMWWTEDGERAAAETTLAPPEAMLARITAPDGRTGYVVDPSRLDAVTAV</sequence>